<reference evidence="2 3" key="1">
    <citation type="submission" date="2018-06" db="EMBL/GenBank/DDBJ databases">
        <authorList>
            <consortium name="Pathogen Informatics"/>
            <person name="Doyle S."/>
        </authorList>
    </citation>
    <scope>NUCLEOTIDE SEQUENCE [LARGE SCALE GENOMIC DNA]</scope>
    <source>
        <strain evidence="2 3">NCTC9426</strain>
    </source>
</reference>
<sequence>MGWSDETKAPLNAWIEKNRKATLSENRDEIASVALEFDGHIKAILDDKRTKRPDDVTFELMNDVVMPPQGKRVMSDEELVSLIRSELSTMSSAVGIIFEFFIHYPDVLIHLKTNPQDIDNAVLEILRLHDPLITNRRRTTCPVTLHGIDIPKDAKITINWQSANRNPKAFHQADSFELHQS</sequence>
<dbReference type="PANTHER" id="PTHR46696:SF6">
    <property type="entry name" value="P450, PUTATIVE (EUROFUNG)-RELATED"/>
    <property type="match status" value="1"/>
</dbReference>
<dbReference type="GO" id="GO:0004497">
    <property type="term" value="F:monooxygenase activity"/>
    <property type="evidence" value="ECO:0007669"/>
    <property type="project" value="InterPro"/>
</dbReference>
<name>A0A378PQ91_MORBO</name>
<dbReference type="InterPro" id="IPR036396">
    <property type="entry name" value="Cyt_P450_sf"/>
</dbReference>
<dbReference type="GO" id="GO:0016705">
    <property type="term" value="F:oxidoreductase activity, acting on paired donors, with incorporation or reduction of molecular oxygen"/>
    <property type="evidence" value="ECO:0007669"/>
    <property type="project" value="InterPro"/>
</dbReference>
<proteinExistence type="inferred from homology"/>
<dbReference type="Gene3D" id="1.10.630.10">
    <property type="entry name" value="Cytochrome P450"/>
    <property type="match status" value="1"/>
</dbReference>
<evidence type="ECO:0000256" key="1">
    <source>
        <dbReference type="ARBA" id="ARBA00010617"/>
    </source>
</evidence>
<dbReference type="AlphaFoldDB" id="A0A378PQ91"/>
<organism evidence="2 3">
    <name type="scientific">Moraxella bovis</name>
    <dbReference type="NCBI Taxonomy" id="476"/>
    <lineage>
        <taxon>Bacteria</taxon>
        <taxon>Pseudomonadati</taxon>
        <taxon>Pseudomonadota</taxon>
        <taxon>Gammaproteobacteria</taxon>
        <taxon>Moraxellales</taxon>
        <taxon>Moraxellaceae</taxon>
        <taxon>Moraxella</taxon>
    </lineage>
</organism>
<dbReference type="SUPFAM" id="SSF48264">
    <property type="entry name" value="Cytochrome P450"/>
    <property type="match status" value="1"/>
</dbReference>
<dbReference type="EC" id="1.14.-.-" evidence="2"/>
<protein>
    <submittedName>
        <fullName evidence="2">6-deoxyerythronolide B hydroxylase</fullName>
        <ecNumber evidence="2">1.14.-.-</ecNumber>
    </submittedName>
</protein>
<dbReference type="GO" id="GO:0020037">
    <property type="term" value="F:heme binding"/>
    <property type="evidence" value="ECO:0007669"/>
    <property type="project" value="InterPro"/>
</dbReference>
<evidence type="ECO:0000313" key="3">
    <source>
        <dbReference type="Proteomes" id="UP000254133"/>
    </source>
</evidence>
<dbReference type="Proteomes" id="UP000254133">
    <property type="component" value="Unassembled WGS sequence"/>
</dbReference>
<keyword evidence="2" id="KW-0560">Oxidoreductase</keyword>
<accession>A0A378PQ91</accession>
<dbReference type="GO" id="GO:0005506">
    <property type="term" value="F:iron ion binding"/>
    <property type="evidence" value="ECO:0007669"/>
    <property type="project" value="InterPro"/>
</dbReference>
<dbReference type="InterPro" id="IPR001128">
    <property type="entry name" value="Cyt_P450"/>
</dbReference>
<dbReference type="RefSeq" id="WP_220271827.1">
    <property type="nucleotide sequence ID" value="NZ_UGPZ01000002.1"/>
</dbReference>
<dbReference type="InterPro" id="IPR002397">
    <property type="entry name" value="Cyt_P450_B"/>
</dbReference>
<dbReference type="EMBL" id="UGPZ01000002">
    <property type="protein sequence ID" value="STY90450.1"/>
    <property type="molecule type" value="Genomic_DNA"/>
</dbReference>
<dbReference type="PRINTS" id="PR00359">
    <property type="entry name" value="BP450"/>
</dbReference>
<dbReference type="PANTHER" id="PTHR46696">
    <property type="entry name" value="P450, PUTATIVE (EUROFUNG)-RELATED"/>
    <property type="match status" value="1"/>
</dbReference>
<dbReference type="Pfam" id="PF00067">
    <property type="entry name" value="p450"/>
    <property type="match status" value="1"/>
</dbReference>
<evidence type="ECO:0000313" key="2">
    <source>
        <dbReference type="EMBL" id="STY90450.1"/>
    </source>
</evidence>
<comment type="similarity">
    <text evidence="1">Belongs to the cytochrome P450 family.</text>
</comment>
<gene>
    <name evidence="2" type="primary">eryF</name>
    <name evidence="2" type="ORF">NCTC9426_00466</name>
</gene>